<dbReference type="SUPFAM" id="SSF53756">
    <property type="entry name" value="UDP-Glycosyltransferase/glycogen phosphorylase"/>
    <property type="match status" value="1"/>
</dbReference>
<keyword evidence="2" id="KW-0808">Transferase</keyword>
<name>A0A5N6QNV5_9ROSI</name>
<organism evidence="3 4">
    <name type="scientific">Carpinus fangiana</name>
    <dbReference type="NCBI Taxonomy" id="176857"/>
    <lineage>
        <taxon>Eukaryota</taxon>
        <taxon>Viridiplantae</taxon>
        <taxon>Streptophyta</taxon>
        <taxon>Embryophyta</taxon>
        <taxon>Tracheophyta</taxon>
        <taxon>Spermatophyta</taxon>
        <taxon>Magnoliopsida</taxon>
        <taxon>eudicotyledons</taxon>
        <taxon>Gunneridae</taxon>
        <taxon>Pentapetalae</taxon>
        <taxon>rosids</taxon>
        <taxon>fabids</taxon>
        <taxon>Fagales</taxon>
        <taxon>Betulaceae</taxon>
        <taxon>Carpinus</taxon>
    </lineage>
</organism>
<evidence type="ECO:0000256" key="2">
    <source>
        <dbReference type="ARBA" id="ARBA00022676"/>
    </source>
</evidence>
<gene>
    <name evidence="3" type="ORF">FH972_005294</name>
</gene>
<proteinExistence type="inferred from homology"/>
<accession>A0A5N6QNV5</accession>
<protein>
    <submittedName>
        <fullName evidence="3">Uncharacterized protein</fullName>
    </submittedName>
</protein>
<evidence type="ECO:0000256" key="1">
    <source>
        <dbReference type="ARBA" id="ARBA00009995"/>
    </source>
</evidence>
<reference evidence="3 4" key="1">
    <citation type="submission" date="2019-06" db="EMBL/GenBank/DDBJ databases">
        <title>A chromosomal-level reference genome of Carpinus fangiana (Coryloideae, Betulaceae).</title>
        <authorList>
            <person name="Yang X."/>
            <person name="Wang Z."/>
            <person name="Zhang L."/>
            <person name="Hao G."/>
            <person name="Liu J."/>
            <person name="Yang Y."/>
        </authorList>
    </citation>
    <scope>NUCLEOTIDE SEQUENCE [LARGE SCALE GENOMIC DNA]</scope>
    <source>
        <strain evidence="3">Cfa_2016G</strain>
        <tissue evidence="3">Leaf</tissue>
    </source>
</reference>
<dbReference type="GO" id="GO:0035251">
    <property type="term" value="F:UDP-glucosyltransferase activity"/>
    <property type="evidence" value="ECO:0007669"/>
    <property type="project" value="TreeGrafter"/>
</dbReference>
<dbReference type="AlphaFoldDB" id="A0A5N6QNV5"/>
<evidence type="ECO:0000313" key="4">
    <source>
        <dbReference type="Proteomes" id="UP000327013"/>
    </source>
</evidence>
<dbReference type="OrthoDB" id="5835829at2759"/>
<dbReference type="Proteomes" id="UP000327013">
    <property type="component" value="Chromosome 2"/>
</dbReference>
<sequence length="320" mass="35714">MLAEIPFNGNHYGLPLGAENTDTLSNEFIIRLLEASENLESPFKSLLIDITKHDGHAPTCIITDMFLGWTVKVANELGIYHTTNDDEFSLLDFPEASKIKQSRLGNDLKFANEGLGDIGVKYFSKKMGGKPVWMIGPACSSMNKDGYNQEKGEKQFSKTDSYCEWLDPHPPASVLGKQQGIYLGHLAANWFQPSGRIRETNQVLESLSQRIPIIGWPLAGEHCFNSQMLEYEVGVCIEVAQGIESATIKHDEIARVTEKVLGKMEKGEEMRRKACQIKEKMEDALRERGFEGSSIKAINDFLGTATSTKKRSLPQNLPFP</sequence>
<comment type="similarity">
    <text evidence="1">Belongs to the UDP-glycosyltransferase family.</text>
</comment>
<dbReference type="PANTHER" id="PTHR48047">
    <property type="entry name" value="GLYCOSYLTRANSFERASE"/>
    <property type="match status" value="1"/>
</dbReference>
<dbReference type="Gene3D" id="3.40.50.2000">
    <property type="entry name" value="Glycogen Phosphorylase B"/>
    <property type="match status" value="2"/>
</dbReference>
<dbReference type="EMBL" id="CM017322">
    <property type="protein sequence ID" value="KAE8008821.1"/>
    <property type="molecule type" value="Genomic_DNA"/>
</dbReference>
<keyword evidence="2" id="KW-0328">Glycosyltransferase</keyword>
<dbReference type="PANTHER" id="PTHR48047:SF61">
    <property type="entry name" value="OS04G0273600 PROTEIN"/>
    <property type="match status" value="1"/>
</dbReference>
<keyword evidence="4" id="KW-1185">Reference proteome</keyword>
<evidence type="ECO:0000313" key="3">
    <source>
        <dbReference type="EMBL" id="KAE8008821.1"/>
    </source>
</evidence>